<dbReference type="InParanoid" id="F8PY07"/>
<proteinExistence type="predicted"/>
<dbReference type="Pfam" id="PF02992">
    <property type="entry name" value="Transposase_21"/>
    <property type="match status" value="1"/>
</dbReference>
<dbReference type="STRING" id="936435.F8PY07"/>
<keyword evidence="2" id="KW-1185">Reference proteome</keyword>
<name>F8PY07_SERL3</name>
<accession>F8PY07</accession>
<dbReference type="EMBL" id="GL945480">
    <property type="protein sequence ID" value="EGN98770.1"/>
    <property type="molecule type" value="Genomic_DNA"/>
</dbReference>
<reference evidence="2" key="1">
    <citation type="journal article" date="2011" name="Science">
        <title>The plant cell wall-decomposing machinery underlies the functional diversity of forest fungi.</title>
        <authorList>
            <person name="Eastwood D.C."/>
            <person name="Floudas D."/>
            <person name="Binder M."/>
            <person name="Majcherczyk A."/>
            <person name="Schneider P."/>
            <person name="Aerts A."/>
            <person name="Asiegbu F.O."/>
            <person name="Baker S.E."/>
            <person name="Barry K."/>
            <person name="Bendiksby M."/>
            <person name="Blumentritt M."/>
            <person name="Coutinho P.M."/>
            <person name="Cullen D."/>
            <person name="de Vries R.P."/>
            <person name="Gathman A."/>
            <person name="Goodell B."/>
            <person name="Henrissat B."/>
            <person name="Ihrmark K."/>
            <person name="Kauserud H."/>
            <person name="Kohler A."/>
            <person name="LaButti K."/>
            <person name="Lapidus A."/>
            <person name="Lavin J.L."/>
            <person name="Lee Y.-H."/>
            <person name="Lindquist E."/>
            <person name="Lilly W."/>
            <person name="Lucas S."/>
            <person name="Morin E."/>
            <person name="Murat C."/>
            <person name="Oguiza J.A."/>
            <person name="Park J."/>
            <person name="Pisabarro A.G."/>
            <person name="Riley R."/>
            <person name="Rosling A."/>
            <person name="Salamov A."/>
            <person name="Schmidt O."/>
            <person name="Schmutz J."/>
            <person name="Skrede I."/>
            <person name="Stenlid J."/>
            <person name="Wiebenga A."/>
            <person name="Xie X."/>
            <person name="Kuees U."/>
            <person name="Hibbett D.S."/>
            <person name="Hoffmeister D."/>
            <person name="Hoegberg N."/>
            <person name="Martin F."/>
            <person name="Grigoriev I.V."/>
            <person name="Watkinson S.C."/>
        </authorList>
    </citation>
    <scope>NUCLEOTIDE SEQUENCE [LARGE SCALE GENOMIC DNA]</scope>
    <source>
        <strain evidence="2">strain S7.3</strain>
    </source>
</reference>
<sequence length="293" mass="32802">MPQANTENQTSFSNSTVANYPPIQRDLQAKLLDGYKCPVVPPSSFSEPSSLTDLEIHSLKHYIAWKKSNGTVKAYELHAQVLQQASQLDILSLYAVCKLAGSLAKVEPVKIDMCPRSCIAYTGDFKDLKSCPHTIKGRIACGEKRYIAGSKPKPRAQMLYVYFISIIQAMFANKQSSQLLRYRDRYLQETLKLLAVGSQSSGVQAQARYSDFPSGSVHEHHYKNMGLFQDERDIAFALSTDGAQLTMKKQSDNWILILILLNLPPELRYHSNNIILTMAIPGPQSPENIESFV</sequence>
<evidence type="ECO:0000313" key="2">
    <source>
        <dbReference type="Proteomes" id="UP000008063"/>
    </source>
</evidence>
<evidence type="ECO:0000313" key="1">
    <source>
        <dbReference type="EMBL" id="EGN98770.1"/>
    </source>
</evidence>
<gene>
    <name evidence="1" type="ORF">SERLA73DRAFT_54296</name>
</gene>
<organism evidence="2">
    <name type="scientific">Serpula lacrymans var. lacrymans (strain S7.3)</name>
    <name type="common">Dry rot fungus</name>
    <dbReference type="NCBI Taxonomy" id="936435"/>
    <lineage>
        <taxon>Eukaryota</taxon>
        <taxon>Fungi</taxon>
        <taxon>Dikarya</taxon>
        <taxon>Basidiomycota</taxon>
        <taxon>Agaricomycotina</taxon>
        <taxon>Agaricomycetes</taxon>
        <taxon>Agaricomycetidae</taxon>
        <taxon>Boletales</taxon>
        <taxon>Coniophorineae</taxon>
        <taxon>Serpulaceae</taxon>
        <taxon>Serpula</taxon>
    </lineage>
</organism>
<dbReference type="HOGENOM" id="CLU_063594_0_0_1"/>
<dbReference type="AlphaFoldDB" id="F8PY07"/>
<dbReference type="Proteomes" id="UP000008063">
    <property type="component" value="Unassembled WGS sequence"/>
</dbReference>
<feature type="non-terminal residue" evidence="1">
    <location>
        <position position="293"/>
    </location>
</feature>
<dbReference type="InterPro" id="IPR004242">
    <property type="entry name" value="Transposase_21"/>
</dbReference>
<protein>
    <submittedName>
        <fullName evidence="1">Uncharacterized protein</fullName>
    </submittedName>
</protein>